<dbReference type="InterPro" id="IPR047057">
    <property type="entry name" value="MerR_fam"/>
</dbReference>
<protein>
    <submittedName>
        <fullName evidence="3">MerR family transcriptional regulator</fullName>
    </submittedName>
</protein>
<dbReference type="Gene3D" id="1.10.1660.10">
    <property type="match status" value="1"/>
</dbReference>
<dbReference type="InterPro" id="IPR011256">
    <property type="entry name" value="Reg_factor_effector_dom_sf"/>
</dbReference>
<evidence type="ECO:0000256" key="1">
    <source>
        <dbReference type="ARBA" id="ARBA00023125"/>
    </source>
</evidence>
<dbReference type="SUPFAM" id="SSF46955">
    <property type="entry name" value="Putative DNA-binding domain"/>
    <property type="match status" value="1"/>
</dbReference>
<dbReference type="Pfam" id="PF13411">
    <property type="entry name" value="MerR_1"/>
    <property type="match status" value="1"/>
</dbReference>
<evidence type="ECO:0000313" key="3">
    <source>
        <dbReference type="EMBL" id="TRZ34243.1"/>
    </source>
</evidence>
<dbReference type="InterPro" id="IPR009061">
    <property type="entry name" value="DNA-bd_dom_put_sf"/>
</dbReference>
<keyword evidence="1" id="KW-0238">DNA-binding</keyword>
<dbReference type="Pfam" id="PF06445">
    <property type="entry name" value="GyrI-like"/>
    <property type="match status" value="1"/>
</dbReference>
<dbReference type="PANTHER" id="PTHR30204">
    <property type="entry name" value="REDOX-CYCLING DRUG-SENSING TRANSCRIPTIONAL ACTIVATOR SOXR"/>
    <property type="match status" value="1"/>
</dbReference>
<organism evidence="3 4">
    <name type="scientific">Enterococcus avium</name>
    <name type="common">Streptococcus avium</name>
    <dbReference type="NCBI Taxonomy" id="33945"/>
    <lineage>
        <taxon>Bacteria</taxon>
        <taxon>Bacillati</taxon>
        <taxon>Bacillota</taxon>
        <taxon>Bacilli</taxon>
        <taxon>Lactobacillales</taxon>
        <taxon>Enterococcaceae</taxon>
        <taxon>Enterococcus</taxon>
    </lineage>
</organism>
<dbReference type="GO" id="GO:0003677">
    <property type="term" value="F:DNA binding"/>
    <property type="evidence" value="ECO:0007669"/>
    <property type="project" value="UniProtKB-KW"/>
</dbReference>
<proteinExistence type="predicted"/>
<feature type="domain" description="HTH merR-type" evidence="2">
    <location>
        <begin position="1"/>
        <end position="71"/>
    </location>
</feature>
<dbReference type="InterPro" id="IPR029442">
    <property type="entry name" value="GyrI-like"/>
</dbReference>
<dbReference type="CDD" id="cd01107">
    <property type="entry name" value="HTH_BmrR"/>
    <property type="match status" value="1"/>
</dbReference>
<dbReference type="InterPro" id="IPR000551">
    <property type="entry name" value="MerR-type_HTH_dom"/>
</dbReference>
<dbReference type="SMART" id="SM00871">
    <property type="entry name" value="AraC_E_bind"/>
    <property type="match status" value="1"/>
</dbReference>
<dbReference type="PROSITE" id="PS50937">
    <property type="entry name" value="HTH_MERR_2"/>
    <property type="match status" value="1"/>
</dbReference>
<evidence type="ECO:0000259" key="2">
    <source>
        <dbReference type="PROSITE" id="PS50937"/>
    </source>
</evidence>
<dbReference type="EMBL" id="PDXQ01000001">
    <property type="protein sequence ID" value="TRZ34243.1"/>
    <property type="molecule type" value="Genomic_DNA"/>
</dbReference>
<dbReference type="AlphaFoldDB" id="A0A8B5W0J1"/>
<dbReference type="PANTHER" id="PTHR30204:SF97">
    <property type="entry name" value="MERR FAMILY REGULATORY PROTEIN"/>
    <property type="match status" value="1"/>
</dbReference>
<dbReference type="InterPro" id="IPR010499">
    <property type="entry name" value="AraC_E-bd"/>
</dbReference>
<comment type="caution">
    <text evidence="3">The sequence shown here is derived from an EMBL/GenBank/DDBJ whole genome shotgun (WGS) entry which is preliminary data.</text>
</comment>
<accession>A0A8B5W0J1</accession>
<reference evidence="3 4" key="1">
    <citation type="submission" date="2017-10" db="EMBL/GenBank/DDBJ databases">
        <title>FDA dAtabase for Regulatory Grade micrObial Sequences (FDA-ARGOS): Supporting development and validation of Infectious Disease Dx tests.</title>
        <authorList>
            <person name="Campos J."/>
            <person name="Goldberg B."/>
            <person name="Tallon L.J."/>
            <person name="Sadzewicz L."/>
            <person name="Sengamalay N."/>
            <person name="Ott S."/>
            <person name="Godinez A."/>
            <person name="Nagaraj S."/>
            <person name="Vyas G."/>
            <person name="Aluvathingal J."/>
            <person name="Nadendla S."/>
            <person name="Geyer C."/>
            <person name="Nandy P."/>
            <person name="Hobson J."/>
            <person name="Sichtig H."/>
        </authorList>
    </citation>
    <scope>NUCLEOTIDE SEQUENCE [LARGE SCALE GENOMIC DNA]</scope>
    <source>
        <strain evidence="3 4">FDAARGOS_185</strain>
    </source>
</reference>
<dbReference type="Proteomes" id="UP000316316">
    <property type="component" value="Unassembled WGS sequence"/>
</dbReference>
<dbReference type="GO" id="GO:0003700">
    <property type="term" value="F:DNA-binding transcription factor activity"/>
    <property type="evidence" value="ECO:0007669"/>
    <property type="project" value="InterPro"/>
</dbReference>
<dbReference type="Gene3D" id="3.20.80.10">
    <property type="entry name" value="Regulatory factor, effector binding domain"/>
    <property type="match status" value="1"/>
</dbReference>
<name>A0A8B5W0J1_ENTAV</name>
<dbReference type="SMART" id="SM00422">
    <property type="entry name" value="HTH_MERR"/>
    <property type="match status" value="1"/>
</dbReference>
<dbReference type="SUPFAM" id="SSF55136">
    <property type="entry name" value="Probable bacterial effector-binding domain"/>
    <property type="match status" value="1"/>
</dbReference>
<gene>
    <name evidence="3" type="ORF">AUF17_09225</name>
</gene>
<dbReference type="RefSeq" id="WP_144324954.1">
    <property type="nucleotide sequence ID" value="NZ_JAOUSU010000019.1"/>
</dbReference>
<evidence type="ECO:0000313" key="4">
    <source>
        <dbReference type="Proteomes" id="UP000316316"/>
    </source>
</evidence>
<sequence>MFKIGEFSKLSNTTVRTLDHYAALGLLEPETIDSKTNYRYYSASQLSRLNQIKLLQQTGLPLKTIKEIITTDDLDFLEQHYNLQEKKLEEDLEELLKKQRMISLLKQNVKEGKNMTQYNVVVKEIPERNVLSVRGVLADYTLEGELWQKLQQGVTEVQAKMAQPPVNITLFHDVEYVEKDADVEVQTTVIGEYPEAKIAEFKTAPAFIMASVTFSGSFDQMPKVTQTIAEWLEANEYQIVGPMINIGHVSPGEDPNPENWITESGFVVAKRTN</sequence>